<protein>
    <submittedName>
        <fullName evidence="2">17636_t:CDS:1</fullName>
    </submittedName>
</protein>
<keyword evidence="1" id="KW-0732">Signal</keyword>
<comment type="caution">
    <text evidence="2">The sequence shown here is derived from an EMBL/GenBank/DDBJ whole genome shotgun (WGS) entry which is preliminary data.</text>
</comment>
<proteinExistence type="predicted"/>
<dbReference type="Proteomes" id="UP001153678">
    <property type="component" value="Unassembled WGS sequence"/>
</dbReference>
<dbReference type="EMBL" id="CAMKVN010001855">
    <property type="protein sequence ID" value="CAI2178446.1"/>
    <property type="molecule type" value="Genomic_DNA"/>
</dbReference>
<feature type="signal peptide" evidence="1">
    <location>
        <begin position="1"/>
        <end position="22"/>
    </location>
</feature>
<keyword evidence="3" id="KW-1185">Reference proteome</keyword>
<accession>A0A9W4SPZ3</accession>
<dbReference type="OrthoDB" id="2362516at2759"/>
<evidence type="ECO:0000313" key="2">
    <source>
        <dbReference type="EMBL" id="CAI2178446.1"/>
    </source>
</evidence>
<evidence type="ECO:0000313" key="3">
    <source>
        <dbReference type="Proteomes" id="UP001153678"/>
    </source>
</evidence>
<reference evidence="2" key="1">
    <citation type="submission" date="2022-08" db="EMBL/GenBank/DDBJ databases">
        <authorList>
            <person name="Kallberg Y."/>
            <person name="Tangrot J."/>
            <person name="Rosling A."/>
        </authorList>
    </citation>
    <scope>NUCLEOTIDE SEQUENCE</scope>
    <source>
        <strain evidence="2">Wild A</strain>
    </source>
</reference>
<feature type="chain" id="PRO_5040882419" evidence="1">
    <location>
        <begin position="23"/>
        <end position="119"/>
    </location>
</feature>
<sequence length="119" mass="12822">MKFSAILVIFAIFALLAIDVSAKKKSCIQKLNALDAKASNKKFKKLTPDSPCTTNEVACINGKFAKCDQSKFVLFECGPTLSCFALPLVNSRGTSVTCDTTSDAKQRIALAFQCRGFTG</sequence>
<name>A0A9W4SPZ3_9GLOM</name>
<evidence type="ECO:0000256" key="1">
    <source>
        <dbReference type="SAM" id="SignalP"/>
    </source>
</evidence>
<organism evidence="2 3">
    <name type="scientific">Funneliformis geosporum</name>
    <dbReference type="NCBI Taxonomy" id="1117311"/>
    <lineage>
        <taxon>Eukaryota</taxon>
        <taxon>Fungi</taxon>
        <taxon>Fungi incertae sedis</taxon>
        <taxon>Mucoromycota</taxon>
        <taxon>Glomeromycotina</taxon>
        <taxon>Glomeromycetes</taxon>
        <taxon>Glomerales</taxon>
        <taxon>Glomeraceae</taxon>
        <taxon>Funneliformis</taxon>
    </lineage>
</organism>
<gene>
    <name evidence="2" type="ORF">FWILDA_LOCUS8590</name>
</gene>
<dbReference type="AlphaFoldDB" id="A0A9W4SPZ3"/>